<dbReference type="InterPro" id="IPR003374">
    <property type="entry name" value="ApbE-like_sf"/>
</dbReference>
<keyword evidence="5 20" id="KW-0997">Cell inner membrane</keyword>
<evidence type="ECO:0000256" key="4">
    <source>
        <dbReference type="ARBA" id="ARBA00022475"/>
    </source>
</evidence>
<keyword evidence="14 20" id="KW-0449">Lipoprotein</keyword>
<proteinExistence type="inferred from homology"/>
<evidence type="ECO:0000256" key="17">
    <source>
        <dbReference type="ARBA" id="ARBA00060485"/>
    </source>
</evidence>
<sequence>MNKTRWRPVTILVLATLVVGCFRQDKVEEFVGLTMGSTYSIKYVRTEATPEPTLLKRETEAILAGIDKDLSTYRPDSAIQKFNALPAGSCENMPESVLKLVTVGEQLAIESDGALDLTVEPLLELWGFGPHGRVERLPTAEQIAKVRQRVDHRYLHIDHGRLCKDIELQVDFNSIAAGYAVDLVVAHLEALGVKSYLVEITGELRAQGKKPDGSSWRVAIEAPRENERSLQEVIELDGYSISTSGDYRNYYEENGKRYSHTLDPQTGAPITHKLAAVTVAEPSAMRADGLSTTLMVMGPERGFDFATQKGIAALFVTHGDQGFVAQHTEAFDRLFAIKDKK</sequence>
<evidence type="ECO:0000256" key="1">
    <source>
        <dbReference type="ARBA" id="ARBA00008282"/>
    </source>
</evidence>
<accession>A0A839SYG2</accession>
<evidence type="ECO:0000256" key="12">
    <source>
        <dbReference type="ARBA" id="ARBA00023136"/>
    </source>
</evidence>
<dbReference type="PROSITE" id="PS51257">
    <property type="entry name" value="PROKAR_LIPOPROTEIN"/>
    <property type="match status" value="1"/>
</dbReference>
<dbReference type="GO" id="GO:0005886">
    <property type="term" value="C:plasma membrane"/>
    <property type="evidence" value="ECO:0007669"/>
    <property type="project" value="UniProtKB-SubCell"/>
</dbReference>
<dbReference type="EMBL" id="JACHXI010000001">
    <property type="protein sequence ID" value="MBB3101739.1"/>
    <property type="molecule type" value="Genomic_DNA"/>
</dbReference>
<evidence type="ECO:0000256" key="5">
    <source>
        <dbReference type="ARBA" id="ARBA00022519"/>
    </source>
</evidence>
<keyword evidence="22" id="KW-1185">Reference proteome</keyword>
<dbReference type="AlphaFoldDB" id="A0A839SYG2"/>
<evidence type="ECO:0000256" key="9">
    <source>
        <dbReference type="ARBA" id="ARBA00022729"/>
    </source>
</evidence>
<protein>
    <recommendedName>
        <fullName evidence="3 18">FAD:protein FMN transferase</fullName>
        <ecNumber evidence="2 18">2.7.1.180</ecNumber>
    </recommendedName>
    <alternativeName>
        <fullName evidence="15 18">Flavin transferase</fullName>
    </alternativeName>
</protein>
<evidence type="ECO:0000256" key="16">
    <source>
        <dbReference type="ARBA" id="ARBA00048540"/>
    </source>
</evidence>
<feature type="binding site" evidence="19">
    <location>
        <position position="174"/>
    </location>
    <ligand>
        <name>Mg(2+)</name>
        <dbReference type="ChEBI" id="CHEBI:18420"/>
    </ligand>
</feature>
<evidence type="ECO:0000256" key="8">
    <source>
        <dbReference type="ARBA" id="ARBA00022723"/>
    </source>
</evidence>
<comment type="catalytic activity">
    <reaction evidence="16 18 20">
        <text>L-threonyl-[protein] + FAD = FMN-L-threonyl-[protein] + AMP + H(+)</text>
        <dbReference type="Rhea" id="RHEA:36847"/>
        <dbReference type="Rhea" id="RHEA-COMP:11060"/>
        <dbReference type="Rhea" id="RHEA-COMP:11061"/>
        <dbReference type="ChEBI" id="CHEBI:15378"/>
        <dbReference type="ChEBI" id="CHEBI:30013"/>
        <dbReference type="ChEBI" id="CHEBI:57692"/>
        <dbReference type="ChEBI" id="CHEBI:74257"/>
        <dbReference type="ChEBI" id="CHEBI:456215"/>
        <dbReference type="EC" id="2.7.1.180"/>
    </reaction>
</comment>
<name>A0A839SYG2_AZOMA</name>
<dbReference type="PIRSF" id="PIRSF006268">
    <property type="entry name" value="ApbE"/>
    <property type="match status" value="1"/>
</dbReference>
<evidence type="ECO:0000256" key="18">
    <source>
        <dbReference type="PIRNR" id="PIRNR006268"/>
    </source>
</evidence>
<gene>
    <name evidence="21" type="ORF">FHR87_000099</name>
</gene>
<dbReference type="GO" id="GO:0016740">
    <property type="term" value="F:transferase activity"/>
    <property type="evidence" value="ECO:0007669"/>
    <property type="project" value="UniProtKB-UniRule"/>
</dbReference>
<dbReference type="Proteomes" id="UP000549250">
    <property type="component" value="Unassembled WGS sequence"/>
</dbReference>
<dbReference type="Gene3D" id="3.10.520.10">
    <property type="entry name" value="ApbE-like domains"/>
    <property type="match status" value="1"/>
</dbReference>
<evidence type="ECO:0000256" key="19">
    <source>
        <dbReference type="PIRSR" id="PIRSR006268-2"/>
    </source>
</evidence>
<dbReference type="PANTHER" id="PTHR30040">
    <property type="entry name" value="THIAMINE BIOSYNTHESIS LIPOPROTEIN APBE"/>
    <property type="match status" value="1"/>
</dbReference>
<comment type="caution">
    <text evidence="21">The sequence shown here is derived from an EMBL/GenBank/DDBJ whole genome shotgun (WGS) entry which is preliminary data.</text>
</comment>
<feature type="binding site" evidence="19">
    <location>
        <position position="292"/>
    </location>
    <ligand>
        <name>Mg(2+)</name>
        <dbReference type="ChEBI" id="CHEBI:18420"/>
    </ligand>
</feature>
<keyword evidence="8 18" id="KW-0479">Metal-binding</keyword>
<keyword evidence="13" id="KW-0564">Palmitate</keyword>
<evidence type="ECO:0000256" key="11">
    <source>
        <dbReference type="ARBA" id="ARBA00022842"/>
    </source>
</evidence>
<dbReference type="GO" id="GO:0046872">
    <property type="term" value="F:metal ion binding"/>
    <property type="evidence" value="ECO:0007669"/>
    <property type="project" value="UniProtKB-UniRule"/>
</dbReference>
<dbReference type="InterPro" id="IPR024932">
    <property type="entry name" value="ApbE"/>
</dbReference>
<keyword evidence="7 18" id="KW-0808">Transferase</keyword>
<dbReference type="EC" id="2.7.1.180" evidence="2 18"/>
<dbReference type="FunFam" id="3.10.520.10:FF:000001">
    <property type="entry name" value="FAD:protein FMN transferase"/>
    <property type="match status" value="1"/>
</dbReference>
<evidence type="ECO:0000313" key="21">
    <source>
        <dbReference type="EMBL" id="MBB3101739.1"/>
    </source>
</evidence>
<comment type="function">
    <text evidence="20">Flavin transferase that catalyzes the transfer of the FMN moiety of FAD and its covalent binding to the hydroxyl group of a threonine residue in a target flavoprotein.</text>
</comment>
<evidence type="ECO:0000313" key="22">
    <source>
        <dbReference type="Proteomes" id="UP000549250"/>
    </source>
</evidence>
<dbReference type="SUPFAM" id="SSF143631">
    <property type="entry name" value="ApbE-like"/>
    <property type="match status" value="1"/>
</dbReference>
<evidence type="ECO:0000256" key="14">
    <source>
        <dbReference type="ARBA" id="ARBA00023288"/>
    </source>
</evidence>
<dbReference type="RefSeq" id="WP_183164736.1">
    <property type="nucleotide sequence ID" value="NZ_JACHXI010000001.1"/>
</dbReference>
<organism evidence="21 22">
    <name type="scientific">Azomonas macrocytogenes</name>
    <name type="common">Azotobacter macrocytogenes</name>
    <dbReference type="NCBI Taxonomy" id="69962"/>
    <lineage>
        <taxon>Bacteria</taxon>
        <taxon>Pseudomonadati</taxon>
        <taxon>Pseudomonadota</taxon>
        <taxon>Gammaproteobacteria</taxon>
        <taxon>Pseudomonadales</taxon>
        <taxon>Pseudomonadaceae</taxon>
        <taxon>Azomonas</taxon>
    </lineage>
</organism>
<comment type="cofactor">
    <cofactor evidence="19">
        <name>Mg(2+)</name>
        <dbReference type="ChEBI" id="CHEBI:18420"/>
    </cofactor>
    <cofactor evidence="19">
        <name>Mn(2+)</name>
        <dbReference type="ChEBI" id="CHEBI:29035"/>
    </cofactor>
    <text evidence="19">Magnesium. Can also use manganese.</text>
</comment>
<evidence type="ECO:0000256" key="7">
    <source>
        <dbReference type="ARBA" id="ARBA00022679"/>
    </source>
</evidence>
<comment type="subcellular location">
    <subcellularLocation>
        <location evidence="17 20">Cell inner membrane</location>
        <topology evidence="17 20">Lipid-anchor</topology>
        <orientation evidence="17 20">Periplasmic side</orientation>
    </subcellularLocation>
</comment>
<keyword evidence="11 18" id="KW-0460">Magnesium</keyword>
<evidence type="ECO:0000256" key="6">
    <source>
        <dbReference type="ARBA" id="ARBA00022630"/>
    </source>
</evidence>
<reference evidence="21 22" key="1">
    <citation type="submission" date="2020-08" db="EMBL/GenBank/DDBJ databases">
        <title>Genomic Encyclopedia of Type Strains, Phase III (KMG-III): the genomes of soil and plant-associated and newly described type strains.</title>
        <authorList>
            <person name="Whitman W."/>
        </authorList>
    </citation>
    <scope>NUCLEOTIDE SEQUENCE [LARGE SCALE GENOMIC DNA]</scope>
    <source>
        <strain evidence="21 22">CECT 4462</strain>
    </source>
</reference>
<dbReference type="PANTHER" id="PTHR30040:SF2">
    <property type="entry name" value="FAD:PROTEIN FMN TRANSFERASE"/>
    <property type="match status" value="1"/>
</dbReference>
<evidence type="ECO:0000256" key="3">
    <source>
        <dbReference type="ARBA" id="ARBA00016337"/>
    </source>
</evidence>
<keyword evidence="6 18" id="KW-0285">Flavoprotein</keyword>
<evidence type="ECO:0000256" key="13">
    <source>
        <dbReference type="ARBA" id="ARBA00023139"/>
    </source>
</evidence>
<keyword evidence="12" id="KW-0472">Membrane</keyword>
<feature type="binding site" evidence="19">
    <location>
        <position position="288"/>
    </location>
    <ligand>
        <name>Mg(2+)</name>
        <dbReference type="ChEBI" id="CHEBI:18420"/>
    </ligand>
</feature>
<keyword evidence="9" id="KW-0732">Signal</keyword>
<evidence type="ECO:0000256" key="10">
    <source>
        <dbReference type="ARBA" id="ARBA00022827"/>
    </source>
</evidence>
<keyword evidence="4" id="KW-1003">Cell membrane</keyword>
<evidence type="ECO:0000256" key="20">
    <source>
        <dbReference type="RuleBase" id="RU363002"/>
    </source>
</evidence>
<keyword evidence="10 18" id="KW-0274">FAD</keyword>
<evidence type="ECO:0000256" key="15">
    <source>
        <dbReference type="ARBA" id="ARBA00031306"/>
    </source>
</evidence>
<comment type="similarity">
    <text evidence="1 18 20">Belongs to the ApbE family.</text>
</comment>
<evidence type="ECO:0000256" key="2">
    <source>
        <dbReference type="ARBA" id="ARBA00011955"/>
    </source>
</evidence>
<dbReference type="Pfam" id="PF02424">
    <property type="entry name" value="ApbE"/>
    <property type="match status" value="1"/>
</dbReference>